<keyword evidence="2 3" id="KW-0647">Proteasome</keyword>
<dbReference type="EC" id="3.4.25.1" evidence="5"/>
<evidence type="ECO:0000256" key="1">
    <source>
        <dbReference type="ARBA" id="ARBA00022490"/>
    </source>
</evidence>
<dbReference type="RefSeq" id="WP_145860782.1">
    <property type="nucleotide sequence ID" value="NZ_RPFW01000008.1"/>
</dbReference>
<dbReference type="GO" id="GO:0004298">
    <property type="term" value="F:threonine-type endopeptidase activity"/>
    <property type="evidence" value="ECO:0007669"/>
    <property type="project" value="InterPro"/>
</dbReference>
<feature type="region of interest" description="Disordered" evidence="4">
    <location>
        <begin position="229"/>
        <end position="294"/>
    </location>
</feature>
<feature type="compositionally biased region" description="Gly residues" evidence="4">
    <location>
        <begin position="284"/>
        <end position="294"/>
    </location>
</feature>
<dbReference type="OrthoDB" id="9775643at2"/>
<proteinExistence type="inferred from homology"/>
<dbReference type="InterPro" id="IPR023332">
    <property type="entry name" value="Proteasome_alpha-type"/>
</dbReference>
<sequence>MPFYVSPEQSMRDKADYARKGVARSRSSVVVQYAGGILLVTPNISSVLHKISEIYDRIAFAAVGRYNEYEVLRKAGVTYADVTGYQFDRGDVTARGLANWYAQALGTNFSEPTGKPYEVEIVVAEVGAKPDGDQIYRISWDGSVSDEPGFVAFGGQADQVTTALKERFSDGMSLTEALAAALAALAAPAAAAAPGQANGSQPELTAANLEVAILDRARAHRTFRRLQGPRLEGLIDESRGGSAGGDTQTTAEPAETAPAPPAKDKPAPDAKPAPPSDEPPTGPSAGGGDGIPKL</sequence>
<dbReference type="AlphaFoldDB" id="A0A6P2BRR0"/>
<evidence type="ECO:0000256" key="2">
    <source>
        <dbReference type="ARBA" id="ARBA00022942"/>
    </source>
</evidence>
<dbReference type="Pfam" id="PF00227">
    <property type="entry name" value="Proteasome"/>
    <property type="match status" value="1"/>
</dbReference>
<dbReference type="InterPro" id="IPR022296">
    <property type="entry name" value="Proteasome_asu_bac"/>
</dbReference>
<evidence type="ECO:0000256" key="4">
    <source>
        <dbReference type="SAM" id="MobiDB-lite"/>
    </source>
</evidence>
<comment type="caution">
    <text evidence="5">The sequence shown here is derived from an EMBL/GenBank/DDBJ whole genome shotgun (WGS) entry which is preliminary data.</text>
</comment>
<dbReference type="PROSITE" id="PS51475">
    <property type="entry name" value="PROTEASOME_ALPHA_2"/>
    <property type="match status" value="1"/>
</dbReference>
<keyword evidence="5" id="KW-0378">Hydrolase</keyword>
<feature type="compositionally biased region" description="Pro residues" evidence="4">
    <location>
        <begin position="269"/>
        <end position="282"/>
    </location>
</feature>
<protein>
    <submittedName>
        <fullName evidence="5">Proteasome subunit alpha</fullName>
        <ecNumber evidence="5">3.4.25.1</ecNumber>
    </submittedName>
</protein>
<gene>
    <name evidence="5" type="primary">prcA</name>
    <name evidence="5" type="ORF">EAS64_35480</name>
</gene>
<dbReference type="InterPro" id="IPR029055">
    <property type="entry name" value="Ntn_hydrolases_N"/>
</dbReference>
<keyword evidence="6" id="KW-1185">Reference proteome</keyword>
<dbReference type="GO" id="GO:0051603">
    <property type="term" value="P:proteolysis involved in protein catabolic process"/>
    <property type="evidence" value="ECO:0007669"/>
    <property type="project" value="InterPro"/>
</dbReference>
<dbReference type="SUPFAM" id="SSF56235">
    <property type="entry name" value="N-terminal nucleophile aminohydrolases (Ntn hydrolases)"/>
    <property type="match status" value="1"/>
</dbReference>
<evidence type="ECO:0000313" key="6">
    <source>
        <dbReference type="Proteomes" id="UP000460272"/>
    </source>
</evidence>
<accession>A0A6P2BRR0</accession>
<reference evidence="5 6" key="1">
    <citation type="submission" date="2018-11" db="EMBL/GenBank/DDBJ databases">
        <title>Trebonia kvetii gen.nov., sp.nov., a novel acidophilic actinobacterium, and proposal of the new actinobacterial family Treboniaceae fam. nov.</title>
        <authorList>
            <person name="Rapoport D."/>
            <person name="Sagova-Mareckova M."/>
            <person name="Sedlacek I."/>
            <person name="Provaznik J."/>
            <person name="Kralova S."/>
            <person name="Pavlinic D."/>
            <person name="Benes V."/>
            <person name="Kopecky J."/>
        </authorList>
    </citation>
    <scope>NUCLEOTIDE SEQUENCE [LARGE SCALE GENOMIC DNA]</scope>
    <source>
        <strain evidence="5 6">15Tr583</strain>
    </source>
</reference>
<evidence type="ECO:0000256" key="3">
    <source>
        <dbReference type="PROSITE-ProRule" id="PRU00808"/>
    </source>
</evidence>
<dbReference type="NCBIfam" id="TIGR03691">
    <property type="entry name" value="20S_bact_alpha"/>
    <property type="match status" value="1"/>
</dbReference>
<evidence type="ECO:0000313" key="5">
    <source>
        <dbReference type="EMBL" id="TVZ00916.1"/>
    </source>
</evidence>
<dbReference type="EMBL" id="RPFW01000008">
    <property type="protein sequence ID" value="TVZ00916.1"/>
    <property type="molecule type" value="Genomic_DNA"/>
</dbReference>
<dbReference type="GO" id="GO:0019773">
    <property type="term" value="C:proteasome core complex, alpha-subunit complex"/>
    <property type="evidence" value="ECO:0007669"/>
    <property type="project" value="UniProtKB-UniRule"/>
</dbReference>
<organism evidence="5 6">
    <name type="scientific">Trebonia kvetii</name>
    <dbReference type="NCBI Taxonomy" id="2480626"/>
    <lineage>
        <taxon>Bacteria</taxon>
        <taxon>Bacillati</taxon>
        <taxon>Actinomycetota</taxon>
        <taxon>Actinomycetes</taxon>
        <taxon>Streptosporangiales</taxon>
        <taxon>Treboniaceae</taxon>
        <taxon>Trebonia</taxon>
    </lineage>
</organism>
<keyword evidence="1" id="KW-0963">Cytoplasm</keyword>
<comment type="similarity">
    <text evidence="3">Belongs to the peptidase T1A family.</text>
</comment>
<dbReference type="CDD" id="cd01906">
    <property type="entry name" value="proteasome_protease_HslV"/>
    <property type="match status" value="1"/>
</dbReference>
<name>A0A6P2BRR0_9ACTN</name>
<dbReference type="Gene3D" id="3.60.20.10">
    <property type="entry name" value="Glutamine Phosphoribosylpyrophosphate, subunit 1, domain 1"/>
    <property type="match status" value="1"/>
</dbReference>
<dbReference type="InterPro" id="IPR001353">
    <property type="entry name" value="Proteasome_sua/b"/>
</dbReference>
<dbReference type="Proteomes" id="UP000460272">
    <property type="component" value="Unassembled WGS sequence"/>
</dbReference>